<organism evidence="2 3">
    <name type="scientific">Sphaerobolus stellatus (strain SS14)</name>
    <dbReference type="NCBI Taxonomy" id="990650"/>
    <lineage>
        <taxon>Eukaryota</taxon>
        <taxon>Fungi</taxon>
        <taxon>Dikarya</taxon>
        <taxon>Basidiomycota</taxon>
        <taxon>Agaricomycotina</taxon>
        <taxon>Agaricomycetes</taxon>
        <taxon>Phallomycetidae</taxon>
        <taxon>Geastrales</taxon>
        <taxon>Sphaerobolaceae</taxon>
        <taxon>Sphaerobolus</taxon>
    </lineage>
</organism>
<protein>
    <submittedName>
        <fullName evidence="2">Unplaced genomic scaffold SPHSTscaffold_276, whole genome shotgun sequence</fullName>
    </submittedName>
</protein>
<keyword evidence="3" id="KW-1185">Reference proteome</keyword>
<feature type="compositionally biased region" description="Basic and acidic residues" evidence="1">
    <location>
        <begin position="35"/>
        <end position="49"/>
    </location>
</feature>
<reference evidence="2 3" key="1">
    <citation type="submission" date="2014-06" db="EMBL/GenBank/DDBJ databases">
        <title>Evolutionary Origins and Diversification of the Mycorrhizal Mutualists.</title>
        <authorList>
            <consortium name="DOE Joint Genome Institute"/>
            <consortium name="Mycorrhizal Genomics Consortium"/>
            <person name="Kohler A."/>
            <person name="Kuo A."/>
            <person name="Nagy L.G."/>
            <person name="Floudas D."/>
            <person name="Copeland A."/>
            <person name="Barry K.W."/>
            <person name="Cichocki N."/>
            <person name="Veneault-Fourrey C."/>
            <person name="LaButti K."/>
            <person name="Lindquist E.A."/>
            <person name="Lipzen A."/>
            <person name="Lundell T."/>
            <person name="Morin E."/>
            <person name="Murat C."/>
            <person name="Riley R."/>
            <person name="Ohm R."/>
            <person name="Sun H."/>
            <person name="Tunlid A."/>
            <person name="Henrissat B."/>
            <person name="Grigoriev I.V."/>
            <person name="Hibbett D.S."/>
            <person name="Martin F."/>
        </authorList>
    </citation>
    <scope>NUCLEOTIDE SEQUENCE [LARGE SCALE GENOMIC DNA]</scope>
    <source>
        <strain evidence="2 3">SS14</strain>
    </source>
</reference>
<feature type="compositionally biased region" description="Basic and acidic residues" evidence="1">
    <location>
        <begin position="1"/>
        <end position="28"/>
    </location>
</feature>
<evidence type="ECO:0000313" key="3">
    <source>
        <dbReference type="Proteomes" id="UP000054279"/>
    </source>
</evidence>
<gene>
    <name evidence="2" type="ORF">M422DRAFT_38032</name>
</gene>
<evidence type="ECO:0000313" key="2">
    <source>
        <dbReference type="EMBL" id="KIJ26964.1"/>
    </source>
</evidence>
<accession>A0A0C9TYQ2</accession>
<sequence length="49" mass="5553">MGTRESGEKEARKSIEQATKGERKDDQHPVTQDPIPKDISARNDEPRGY</sequence>
<proteinExistence type="predicted"/>
<dbReference type="EMBL" id="KN837351">
    <property type="protein sequence ID" value="KIJ26964.1"/>
    <property type="molecule type" value="Genomic_DNA"/>
</dbReference>
<dbReference type="AlphaFoldDB" id="A0A0C9TYQ2"/>
<dbReference type="HOGENOM" id="CLU_3143957_0_0_1"/>
<name>A0A0C9TYQ2_SPHS4</name>
<evidence type="ECO:0000256" key="1">
    <source>
        <dbReference type="SAM" id="MobiDB-lite"/>
    </source>
</evidence>
<feature type="region of interest" description="Disordered" evidence="1">
    <location>
        <begin position="1"/>
        <end position="49"/>
    </location>
</feature>
<dbReference type="Proteomes" id="UP000054279">
    <property type="component" value="Unassembled WGS sequence"/>
</dbReference>